<evidence type="ECO:0000256" key="2">
    <source>
        <dbReference type="ARBA" id="ARBA00012400"/>
    </source>
</evidence>
<evidence type="ECO:0000256" key="1">
    <source>
        <dbReference type="ARBA" id="ARBA00005010"/>
    </source>
</evidence>
<dbReference type="EMBL" id="CP002394">
    <property type="protein sequence ID" value="ADU29154.1"/>
    <property type="molecule type" value="Genomic_DNA"/>
</dbReference>
<evidence type="ECO:0000313" key="8">
    <source>
        <dbReference type="EMBL" id="ADU29154.1"/>
    </source>
</evidence>
<dbReference type="EC" id="1.3.1.76" evidence="2"/>
<dbReference type="UniPathway" id="UPA00262">
    <property type="reaction ID" value="UER00222"/>
</dbReference>
<evidence type="ECO:0000256" key="4">
    <source>
        <dbReference type="ARBA" id="ARBA00023027"/>
    </source>
</evidence>
<dbReference type="PANTHER" id="PTHR35330">
    <property type="entry name" value="SIROHEME BIOSYNTHESIS PROTEIN MET8"/>
    <property type="match status" value="1"/>
</dbReference>
<dbReference type="SUPFAM" id="SSF51735">
    <property type="entry name" value="NAD(P)-binding Rossmann-fold domains"/>
    <property type="match status" value="1"/>
</dbReference>
<dbReference type="InterPro" id="IPR042518">
    <property type="entry name" value="SirC_C"/>
</dbReference>
<dbReference type="NCBIfam" id="TIGR01470">
    <property type="entry name" value="cysG_Nterm"/>
    <property type="match status" value="1"/>
</dbReference>
<evidence type="ECO:0000256" key="3">
    <source>
        <dbReference type="ARBA" id="ARBA00023002"/>
    </source>
</evidence>
<keyword evidence="9" id="KW-1185">Reference proteome</keyword>
<evidence type="ECO:0000313" key="9">
    <source>
        <dbReference type="Proteomes" id="UP000001401"/>
    </source>
</evidence>
<organism evidence="8 9">
    <name type="scientific">Evansella cellulosilytica (strain ATCC 21833 / DSM 2522 / FERM P-1141 / JCM 9156 / N-4)</name>
    <name type="common">Bacillus cellulosilyticus</name>
    <dbReference type="NCBI Taxonomy" id="649639"/>
    <lineage>
        <taxon>Bacteria</taxon>
        <taxon>Bacillati</taxon>
        <taxon>Bacillota</taxon>
        <taxon>Bacilli</taxon>
        <taxon>Bacillales</taxon>
        <taxon>Bacillaceae</taxon>
        <taxon>Evansella</taxon>
    </lineage>
</organism>
<dbReference type="InterPro" id="IPR028161">
    <property type="entry name" value="Met8-like"/>
</dbReference>
<dbReference type="Proteomes" id="UP000001401">
    <property type="component" value="Chromosome"/>
</dbReference>
<gene>
    <name evidence="8" type="ordered locus">Bcell_0878</name>
</gene>
<dbReference type="Gene3D" id="1.10.8.610">
    <property type="entry name" value="SirC, precorrin-2 dehydrogenase, C-terminal helical domain-like"/>
    <property type="match status" value="1"/>
</dbReference>
<keyword evidence="5" id="KW-0627">Porphyrin biosynthesis</keyword>
<dbReference type="InterPro" id="IPR036291">
    <property type="entry name" value="NAD(P)-bd_dom_sf"/>
</dbReference>
<comment type="catalytic activity">
    <reaction evidence="6">
        <text>precorrin-2 + NAD(+) = sirohydrochlorin + NADH + 2 H(+)</text>
        <dbReference type="Rhea" id="RHEA:15613"/>
        <dbReference type="ChEBI" id="CHEBI:15378"/>
        <dbReference type="ChEBI" id="CHEBI:57540"/>
        <dbReference type="ChEBI" id="CHEBI:57945"/>
        <dbReference type="ChEBI" id="CHEBI:58351"/>
        <dbReference type="ChEBI" id="CHEBI:58827"/>
        <dbReference type="EC" id="1.3.1.76"/>
    </reaction>
</comment>
<feature type="domain" description="Siroheme synthase central" evidence="7">
    <location>
        <begin position="117"/>
        <end position="142"/>
    </location>
</feature>
<keyword evidence="4" id="KW-0520">NAD</keyword>
<evidence type="ECO:0000256" key="5">
    <source>
        <dbReference type="ARBA" id="ARBA00023244"/>
    </source>
</evidence>
<dbReference type="AlphaFoldDB" id="E6U1A7"/>
<dbReference type="Pfam" id="PF13241">
    <property type="entry name" value="NAD_binding_7"/>
    <property type="match status" value="1"/>
</dbReference>
<dbReference type="GO" id="GO:0019354">
    <property type="term" value="P:siroheme biosynthetic process"/>
    <property type="evidence" value="ECO:0007669"/>
    <property type="project" value="UniProtKB-UniPathway"/>
</dbReference>
<dbReference type="InterPro" id="IPR028281">
    <property type="entry name" value="Sirohaem_synthase_central"/>
</dbReference>
<evidence type="ECO:0000259" key="7">
    <source>
        <dbReference type="Pfam" id="PF14824"/>
    </source>
</evidence>
<dbReference type="SUPFAM" id="SSF75615">
    <property type="entry name" value="Siroheme synthase middle domains-like"/>
    <property type="match status" value="1"/>
</dbReference>
<dbReference type="eggNOG" id="COG1648">
    <property type="taxonomic scope" value="Bacteria"/>
</dbReference>
<dbReference type="STRING" id="649639.Bcell_0878"/>
<dbReference type="GO" id="GO:0043115">
    <property type="term" value="F:precorrin-2 dehydrogenase activity"/>
    <property type="evidence" value="ECO:0007669"/>
    <property type="project" value="UniProtKB-EC"/>
</dbReference>
<dbReference type="PANTHER" id="PTHR35330:SF1">
    <property type="entry name" value="SIROHEME BIOSYNTHESIS PROTEIN MET8"/>
    <property type="match status" value="1"/>
</dbReference>
<comment type="pathway">
    <text evidence="1">Porphyrin-containing compound metabolism; siroheme biosynthesis; sirohydrochlorin from precorrin-2: step 1/1.</text>
</comment>
<reference evidence="8 9" key="1">
    <citation type="submission" date="2010-12" db="EMBL/GenBank/DDBJ databases">
        <title>Complete sequence of Bacillus cellulosilyticus DSM 2522.</title>
        <authorList>
            <consortium name="US DOE Joint Genome Institute"/>
            <person name="Lucas S."/>
            <person name="Copeland A."/>
            <person name="Lapidus A."/>
            <person name="Cheng J.-F."/>
            <person name="Bruce D."/>
            <person name="Goodwin L."/>
            <person name="Pitluck S."/>
            <person name="Chertkov O."/>
            <person name="Detter J.C."/>
            <person name="Han C."/>
            <person name="Tapia R."/>
            <person name="Land M."/>
            <person name="Hauser L."/>
            <person name="Jeffries C."/>
            <person name="Kyrpides N."/>
            <person name="Ivanova N."/>
            <person name="Mikhailova N."/>
            <person name="Brumm P."/>
            <person name="Mead D."/>
            <person name="Woyke T."/>
        </authorList>
    </citation>
    <scope>NUCLEOTIDE SEQUENCE [LARGE SCALE GENOMIC DNA]</scope>
    <source>
        <strain evidence="9">ATCC 21833 / DSM 2522 / FERM P-1141 / JCM 9156 / N-4</strain>
    </source>
</reference>
<name>E6U1A7_EVAC2</name>
<proteinExistence type="predicted"/>
<dbReference type="OrthoDB" id="9773765at2"/>
<protein>
    <recommendedName>
        <fullName evidence="2">precorrin-2 dehydrogenase</fullName>
        <ecNumber evidence="2">1.3.1.76</ecNumber>
    </recommendedName>
</protein>
<dbReference type="HOGENOM" id="CLU_011276_8_1_9"/>
<dbReference type="InterPro" id="IPR006367">
    <property type="entry name" value="Sirohaem_synthase_N"/>
</dbReference>
<dbReference type="Pfam" id="PF14824">
    <property type="entry name" value="Sirohm_synth_M"/>
    <property type="match status" value="1"/>
</dbReference>
<dbReference type="Gene3D" id="3.40.50.720">
    <property type="entry name" value="NAD(P)-binding Rossmann-like Domain"/>
    <property type="match status" value="1"/>
</dbReference>
<dbReference type="GO" id="GO:0004325">
    <property type="term" value="F:ferrochelatase activity"/>
    <property type="evidence" value="ECO:0007669"/>
    <property type="project" value="InterPro"/>
</dbReference>
<evidence type="ECO:0000256" key="6">
    <source>
        <dbReference type="ARBA" id="ARBA00047561"/>
    </source>
</evidence>
<accession>E6U1A7</accession>
<keyword evidence="3" id="KW-0560">Oxidoreductase</keyword>
<dbReference type="KEGG" id="bco:Bcell_0878"/>
<dbReference type="RefSeq" id="WP_013487495.1">
    <property type="nucleotide sequence ID" value="NC_014829.1"/>
</dbReference>
<sequence length="209" mass="23478">MAKFTPCMVKLNGKKAVVVGGGKVAYRKVQQLLSNQCKVKVISPDLCDELDSIIDQCDYENRSYVNGDTEGSFIVIAATNDKAINEAIYEDAQQAPFINIVDNQKLSNFFLPAVVDRGALQIAISTTGTSPIFTKKIREQLETLFGTEYEAYLEKIGELRQDIIKQAKNVSQKKELLEQLTDDELLEAFRENDETKIEAYISNIRKSLK</sequence>